<evidence type="ECO:0000313" key="1">
    <source>
        <dbReference type="EMBL" id="CAA9346790.1"/>
    </source>
</evidence>
<dbReference type="EMBL" id="CADCUG010000118">
    <property type="protein sequence ID" value="CAA9346790.1"/>
    <property type="molecule type" value="Genomic_DNA"/>
</dbReference>
<dbReference type="AlphaFoldDB" id="A0A6J4M0Y9"/>
<gene>
    <name evidence="1" type="ORF">AVDCRST_MAG29-1950</name>
</gene>
<feature type="non-terminal residue" evidence="1">
    <location>
        <position position="1"/>
    </location>
</feature>
<proteinExistence type="predicted"/>
<organism evidence="1">
    <name type="scientific">uncultured Nocardioidaceae bacterium</name>
    <dbReference type="NCBI Taxonomy" id="253824"/>
    <lineage>
        <taxon>Bacteria</taxon>
        <taxon>Bacillati</taxon>
        <taxon>Actinomycetota</taxon>
        <taxon>Actinomycetes</taxon>
        <taxon>Propionibacteriales</taxon>
        <taxon>Nocardioidaceae</taxon>
        <taxon>environmental samples</taxon>
    </lineage>
</organism>
<accession>A0A6J4M0Y9</accession>
<name>A0A6J4M0Y9_9ACTN</name>
<protein>
    <submittedName>
        <fullName evidence="1">Uncharacterized protein</fullName>
    </submittedName>
</protein>
<reference evidence="1" key="1">
    <citation type="submission" date="2020-02" db="EMBL/GenBank/DDBJ databases">
        <authorList>
            <person name="Meier V. D."/>
        </authorList>
    </citation>
    <scope>NUCLEOTIDE SEQUENCE</scope>
    <source>
        <strain evidence="1">AVDCRST_MAG29</strain>
    </source>
</reference>
<feature type="non-terminal residue" evidence="1">
    <location>
        <position position="49"/>
    </location>
</feature>
<sequence length="49" mass="4777">CMTCTPSGDPLVPAAMPSAVAATATPAAETLCRTPWTGETTAANAPTTA</sequence>